<evidence type="ECO:0000256" key="1">
    <source>
        <dbReference type="ARBA" id="ARBA00009275"/>
    </source>
</evidence>
<dbReference type="NCBIfam" id="TIGR00010">
    <property type="entry name" value="YchF/TatD family DNA exonuclease"/>
    <property type="match status" value="1"/>
</dbReference>
<dbReference type="GO" id="GO:0016788">
    <property type="term" value="F:hydrolase activity, acting on ester bonds"/>
    <property type="evidence" value="ECO:0007669"/>
    <property type="project" value="InterPro"/>
</dbReference>
<feature type="binding site" evidence="4">
    <location>
        <position position="130"/>
    </location>
    <ligand>
        <name>a divalent metal cation</name>
        <dbReference type="ChEBI" id="CHEBI:60240"/>
        <label>2</label>
    </ligand>
</feature>
<dbReference type="PIRSF" id="PIRSF005902">
    <property type="entry name" value="DNase_TatD"/>
    <property type="match status" value="1"/>
</dbReference>
<dbReference type="Gene3D" id="3.20.20.140">
    <property type="entry name" value="Metal-dependent hydrolases"/>
    <property type="match status" value="1"/>
</dbReference>
<dbReference type="EMBL" id="CP070608">
    <property type="protein sequence ID" value="QSE97173.1"/>
    <property type="molecule type" value="Genomic_DNA"/>
</dbReference>
<keyword evidence="3 5" id="KW-0378">Hydrolase</keyword>
<dbReference type="PROSITE" id="PS01091">
    <property type="entry name" value="TATD_3"/>
    <property type="match status" value="1"/>
</dbReference>
<evidence type="ECO:0000256" key="3">
    <source>
        <dbReference type="ARBA" id="ARBA00022801"/>
    </source>
</evidence>
<dbReference type="AlphaFoldDB" id="A0A974WKR7"/>
<sequence length="254" mass="29302">MSKMIDTHAHIYLDQFEKDIDQVLDRSQEVGIEKIYMPNIDHTSIDGMLELEEKHDMCVAMMGLHPCSVNKTFEKELYLVEEWLGKRKWSAIGEIGTDLYWDKTFWPQQQEAFNIQCQWAVKYDRPVVIHCRESIDETIELIEKLGNEKLRGVFHCFTGTTEQANKIIELGFYVGIGGVATFKNGGMDKVLPDVDIDKIVLETDSPYLAPTPNRGKRNEPSFIELVATKISEYKKMELDEVKEVTTMNAKQLFK</sequence>
<dbReference type="PANTHER" id="PTHR46124:SF4">
    <property type="entry name" value="HYDROLASE TATD"/>
    <property type="match status" value="1"/>
</dbReference>
<feature type="binding site" evidence="4">
    <location>
        <position position="10"/>
    </location>
    <ligand>
        <name>a divalent metal cation</name>
        <dbReference type="ChEBI" id="CHEBI:60240"/>
        <label>1</label>
    </ligand>
</feature>
<dbReference type="InterPro" id="IPR018228">
    <property type="entry name" value="DNase_TatD-rel_CS"/>
</dbReference>
<feature type="binding site" evidence="4">
    <location>
        <position position="204"/>
    </location>
    <ligand>
        <name>a divalent metal cation</name>
        <dbReference type="ChEBI" id="CHEBI:60240"/>
        <label>1</label>
    </ligand>
</feature>
<comment type="similarity">
    <text evidence="1">Belongs to the metallo-dependent hydrolases superfamily. TatD-type hydrolase family.</text>
</comment>
<feature type="binding site" evidence="4">
    <location>
        <position position="155"/>
    </location>
    <ligand>
        <name>a divalent metal cation</name>
        <dbReference type="ChEBI" id="CHEBI:60240"/>
        <label>2</label>
    </ligand>
</feature>
<dbReference type="GO" id="GO:0046872">
    <property type="term" value="F:metal ion binding"/>
    <property type="evidence" value="ECO:0007669"/>
    <property type="project" value="UniProtKB-KW"/>
</dbReference>
<dbReference type="GO" id="GO:0004536">
    <property type="term" value="F:DNA nuclease activity"/>
    <property type="evidence" value="ECO:0007669"/>
    <property type="project" value="InterPro"/>
</dbReference>
<dbReference type="RefSeq" id="WP_205721686.1">
    <property type="nucleotide sequence ID" value="NZ_CP070608.1"/>
</dbReference>
<dbReference type="GO" id="GO:0005829">
    <property type="term" value="C:cytosol"/>
    <property type="evidence" value="ECO:0007669"/>
    <property type="project" value="TreeGrafter"/>
</dbReference>
<dbReference type="InterPro" id="IPR015991">
    <property type="entry name" value="TatD/YcfH-like"/>
</dbReference>
<feature type="binding site" evidence="4">
    <location>
        <position position="8"/>
    </location>
    <ligand>
        <name>a divalent metal cation</name>
        <dbReference type="ChEBI" id="CHEBI:60240"/>
        <label>1</label>
    </ligand>
</feature>
<evidence type="ECO:0000256" key="4">
    <source>
        <dbReference type="PIRSR" id="PIRSR005902-1"/>
    </source>
</evidence>
<proteinExistence type="inferred from homology"/>
<evidence type="ECO:0000256" key="2">
    <source>
        <dbReference type="ARBA" id="ARBA00022723"/>
    </source>
</evidence>
<evidence type="ECO:0000313" key="5">
    <source>
        <dbReference type="EMBL" id="QSE97173.1"/>
    </source>
</evidence>
<reference evidence="5" key="1">
    <citation type="submission" date="2021-02" db="EMBL/GenBank/DDBJ databases">
        <title>Fulvivirga sp. S481 isolated from sea water.</title>
        <authorList>
            <person name="Bae S.S."/>
            <person name="Baek K."/>
        </authorList>
    </citation>
    <scope>NUCLEOTIDE SEQUENCE</scope>
    <source>
        <strain evidence="5">S481</strain>
    </source>
</reference>
<dbReference type="InterPro" id="IPR001130">
    <property type="entry name" value="TatD-like"/>
</dbReference>
<dbReference type="SUPFAM" id="SSF51556">
    <property type="entry name" value="Metallo-dependent hydrolases"/>
    <property type="match status" value="1"/>
</dbReference>
<keyword evidence="2 4" id="KW-0479">Metal-binding</keyword>
<dbReference type="Pfam" id="PF01026">
    <property type="entry name" value="TatD_DNase"/>
    <property type="match status" value="1"/>
</dbReference>
<accession>A0A974WKR7</accession>
<dbReference type="FunFam" id="3.20.20.140:FF:000005">
    <property type="entry name" value="TatD family hydrolase"/>
    <property type="match status" value="1"/>
</dbReference>
<dbReference type="KEGG" id="fuv:JR347_16515"/>
<evidence type="ECO:0000313" key="6">
    <source>
        <dbReference type="Proteomes" id="UP000662783"/>
    </source>
</evidence>
<dbReference type="CDD" id="cd01310">
    <property type="entry name" value="TatD_DNAse"/>
    <property type="match status" value="1"/>
</dbReference>
<protein>
    <submittedName>
        <fullName evidence="5">TatD family hydrolase</fullName>
    </submittedName>
</protein>
<organism evidence="5 6">
    <name type="scientific">Fulvivirga lutea</name>
    <dbReference type="NCBI Taxonomy" id="2810512"/>
    <lineage>
        <taxon>Bacteria</taxon>
        <taxon>Pseudomonadati</taxon>
        <taxon>Bacteroidota</taxon>
        <taxon>Cytophagia</taxon>
        <taxon>Cytophagales</taxon>
        <taxon>Fulvivirgaceae</taxon>
        <taxon>Fulvivirga</taxon>
    </lineage>
</organism>
<feature type="binding site" evidence="4">
    <location>
        <position position="94"/>
    </location>
    <ligand>
        <name>a divalent metal cation</name>
        <dbReference type="ChEBI" id="CHEBI:60240"/>
        <label>1</label>
    </ligand>
</feature>
<keyword evidence="6" id="KW-1185">Reference proteome</keyword>
<dbReference type="PANTHER" id="PTHR46124">
    <property type="entry name" value="D-AMINOACYL-TRNA DEACYLASE"/>
    <property type="match status" value="1"/>
</dbReference>
<gene>
    <name evidence="5" type="ORF">JR347_16515</name>
</gene>
<dbReference type="Proteomes" id="UP000662783">
    <property type="component" value="Chromosome"/>
</dbReference>
<dbReference type="InterPro" id="IPR032466">
    <property type="entry name" value="Metal_Hydrolase"/>
</dbReference>
<name>A0A974WKR7_9BACT</name>